<name>A0ABQ7EGY7_BRACR</name>
<sequence length="1105" mass="126697">MLQKGISPSPVSFWPVILRRCSSSSQSKSQRPRLTSRLGLNLRDLVSLRDSFSSKSLKTTDARTLPITELVPHHSALTLSAIVSSKPIDSPQLPKCLFKEGTETQVEKVNNSCRTSILAKVEKYCPDEYKEVSEDPLFAQVVAIYVHKLQFSARAIHTFVCKQLLTAKRYELWFHYARRPLRFSMQEFYATGLKYNDEPDLEIDDWEYDGGFWSKLLRRQKNISVQQIRKVHLKLCNNWSRVDRQRLVYLCVIAGILMAKDEKVWIPHKYIKLVMDFEKMRKYPWGLHSFDMLVSSIIKARDKVKTQNSYVVDGFSYALQIWLMEAVPDIGSLLGQKLREGVTTMRCRNWKGSAKISYEDIISIESNFASTVRDVFPCISTSGNFKDVITDAEFARPSEMKDERVDLIIDMQRNKYDWSKHVWAYKETIKPFQYSSEEDGSDEEAAGISPSPVSFWPVILRRCSSSSQSKSQRPRLTSRLGLNHSFKQTNRFSSGMTIDQLPKCLFKEGTETQVEKVNNSCRTSILQKVEKYCPDKYKEVLEDPLFAQVVAIYVHKLQLSARAIHTFVCKQHLTAKRYELWFHYARRPLRFSMQEFYAITGLKYKDEPDLEIDDWEYDGGLRLVYLCVIAGILMAKDEKVWIPHKYIKLVMDFEKMRKYLLGLHSFDMLIWLMEAVPDIGSLLGQKLREGGDVFPCISTSGNFKDVITHVEFARPSEMKDERVDLIIDMQRNKYDWSKHVWAYKETVKPFQYSSEEDGSYEEAAVETSDIEIEDEIESTRVSPAKKRKNMFQDTGAESRKKRLLCQRSTEKYRDLEEEMKCYIQSMFNSSFTALGLEVCEFIKDRFIKLEEKILSSQTQGAPPSVSARSPAPTPASTKAPASVSTCGLAPSHSAASAPSRSRASATAHTGGPANAAKTSLRQRRGYKIDDNFLEYGRGELPYHGSTCSVWSVDVDRLYIPICVNQIHWISVCVNLVNRTVDVFDCGGKKNNRVVEAFAVLIPRILKAVQSPERKKDFNMKQYIVSYVPMHGLNMSGNDCGAYLLKFIECHLLGLDFSLVNDENFKEARHKIAYDLWEAANDAVLQSRMSTFKPPKRAPVKPVQLG</sequence>
<dbReference type="PROSITE" id="PS50600">
    <property type="entry name" value="ULP_PROTEASE"/>
    <property type="match status" value="1"/>
</dbReference>
<dbReference type="InterPro" id="IPR015410">
    <property type="entry name" value="DUF1985"/>
</dbReference>
<dbReference type="Pfam" id="PF02902">
    <property type="entry name" value="Peptidase_C48"/>
    <property type="match status" value="1"/>
</dbReference>
<dbReference type="EMBL" id="QGKV02000299">
    <property type="protein sequence ID" value="KAF3596292.1"/>
    <property type="molecule type" value="Genomic_DNA"/>
</dbReference>
<evidence type="ECO:0000313" key="7">
    <source>
        <dbReference type="Proteomes" id="UP000266723"/>
    </source>
</evidence>
<gene>
    <name evidence="6" type="ORF">DY000_02022447</name>
</gene>
<organism evidence="6 7">
    <name type="scientific">Brassica cretica</name>
    <name type="common">Mustard</name>
    <dbReference type="NCBI Taxonomy" id="69181"/>
    <lineage>
        <taxon>Eukaryota</taxon>
        <taxon>Viridiplantae</taxon>
        <taxon>Streptophyta</taxon>
        <taxon>Embryophyta</taxon>
        <taxon>Tracheophyta</taxon>
        <taxon>Spermatophyta</taxon>
        <taxon>Magnoliopsida</taxon>
        <taxon>eudicotyledons</taxon>
        <taxon>Gunneridae</taxon>
        <taxon>Pentapetalae</taxon>
        <taxon>rosids</taxon>
        <taxon>malvids</taxon>
        <taxon>Brassicales</taxon>
        <taxon>Brassicaceae</taxon>
        <taxon>Brassiceae</taxon>
        <taxon>Brassica</taxon>
    </lineage>
</organism>
<accession>A0ABQ7EGY7</accession>
<dbReference type="PANTHER" id="PTHR48449:SF1">
    <property type="entry name" value="DUF1985 DOMAIN-CONTAINING PROTEIN"/>
    <property type="match status" value="1"/>
</dbReference>
<dbReference type="InterPro" id="IPR038765">
    <property type="entry name" value="Papain-like_cys_pep_sf"/>
</dbReference>
<feature type="region of interest" description="Disordered" evidence="4">
    <location>
        <begin position="857"/>
        <end position="920"/>
    </location>
</feature>
<reference evidence="6 7" key="1">
    <citation type="journal article" date="2020" name="BMC Genomics">
        <title>Intraspecific diversification of the crop wild relative Brassica cretica Lam. using demographic model selection.</title>
        <authorList>
            <person name="Kioukis A."/>
            <person name="Michalopoulou V.A."/>
            <person name="Briers L."/>
            <person name="Pirintsos S."/>
            <person name="Studholme D.J."/>
            <person name="Pavlidis P."/>
            <person name="Sarris P.F."/>
        </authorList>
    </citation>
    <scope>NUCLEOTIDE SEQUENCE [LARGE SCALE GENOMIC DNA]</scope>
    <source>
        <strain evidence="7">cv. PFS-1207/04</strain>
    </source>
</reference>
<dbReference type="Gene3D" id="3.40.395.10">
    <property type="entry name" value="Adenoviral Proteinase, Chain A"/>
    <property type="match status" value="1"/>
</dbReference>
<protein>
    <recommendedName>
        <fullName evidence="5">Ubiquitin-like protease family profile domain-containing protein</fullName>
    </recommendedName>
</protein>
<evidence type="ECO:0000256" key="1">
    <source>
        <dbReference type="ARBA" id="ARBA00005234"/>
    </source>
</evidence>
<keyword evidence="2" id="KW-0645">Protease</keyword>
<dbReference type="Proteomes" id="UP000266723">
    <property type="component" value="Unassembled WGS sequence"/>
</dbReference>
<evidence type="ECO:0000256" key="2">
    <source>
        <dbReference type="ARBA" id="ARBA00022670"/>
    </source>
</evidence>
<dbReference type="Pfam" id="PF09331">
    <property type="entry name" value="DUF1985"/>
    <property type="match status" value="1"/>
</dbReference>
<evidence type="ECO:0000256" key="4">
    <source>
        <dbReference type="SAM" id="MobiDB-lite"/>
    </source>
</evidence>
<feature type="compositionally biased region" description="Low complexity" evidence="4">
    <location>
        <begin position="861"/>
        <end position="909"/>
    </location>
</feature>
<keyword evidence="3" id="KW-0378">Hydrolase</keyword>
<dbReference type="PANTHER" id="PTHR48449">
    <property type="entry name" value="DUF1985 DOMAIN-CONTAINING PROTEIN"/>
    <property type="match status" value="1"/>
</dbReference>
<keyword evidence="7" id="KW-1185">Reference proteome</keyword>
<evidence type="ECO:0000259" key="5">
    <source>
        <dbReference type="PROSITE" id="PS50600"/>
    </source>
</evidence>
<comment type="caution">
    <text evidence="6">The sequence shown here is derived from an EMBL/GenBank/DDBJ whole genome shotgun (WGS) entry which is preliminary data.</text>
</comment>
<evidence type="ECO:0000256" key="3">
    <source>
        <dbReference type="ARBA" id="ARBA00022801"/>
    </source>
</evidence>
<comment type="similarity">
    <text evidence="1">Belongs to the peptidase C48 family.</text>
</comment>
<feature type="domain" description="Ubiquitin-like protease family profile" evidence="5">
    <location>
        <begin position="824"/>
        <end position="1050"/>
    </location>
</feature>
<dbReference type="SUPFAM" id="SSF54001">
    <property type="entry name" value="Cysteine proteinases"/>
    <property type="match status" value="1"/>
</dbReference>
<dbReference type="InterPro" id="IPR003653">
    <property type="entry name" value="Peptidase_C48_C"/>
</dbReference>
<evidence type="ECO:0000313" key="6">
    <source>
        <dbReference type="EMBL" id="KAF3596292.1"/>
    </source>
</evidence>
<proteinExistence type="inferred from homology"/>